<keyword evidence="1" id="KW-0812">Transmembrane</keyword>
<reference evidence="2 3" key="1">
    <citation type="journal article" date="2023" name="Microbiol. Resour. Announc.">
        <title>Complete Genome Sequence of Imperialibacter roseus strain P4T.</title>
        <authorList>
            <person name="Tizabi D.R."/>
            <person name="Bachvaroff T."/>
            <person name="Hill R.T."/>
        </authorList>
    </citation>
    <scope>NUCLEOTIDE SEQUENCE [LARGE SCALE GENOMIC DNA]</scope>
    <source>
        <strain evidence="2 3">P4T</strain>
    </source>
</reference>
<evidence type="ECO:0000256" key="1">
    <source>
        <dbReference type="SAM" id="Phobius"/>
    </source>
</evidence>
<evidence type="ECO:0008006" key="4">
    <source>
        <dbReference type="Google" id="ProtNLM"/>
    </source>
</evidence>
<keyword evidence="1" id="KW-0472">Membrane</keyword>
<organism evidence="2 3">
    <name type="scientific">Imperialibacter roseus</name>
    <dbReference type="NCBI Taxonomy" id="1324217"/>
    <lineage>
        <taxon>Bacteria</taxon>
        <taxon>Pseudomonadati</taxon>
        <taxon>Bacteroidota</taxon>
        <taxon>Cytophagia</taxon>
        <taxon>Cytophagales</taxon>
        <taxon>Flammeovirgaceae</taxon>
        <taxon>Imperialibacter</taxon>
    </lineage>
</organism>
<gene>
    <name evidence="2" type="ORF">RT717_09650</name>
</gene>
<proteinExistence type="predicted"/>
<feature type="transmembrane region" description="Helical" evidence="1">
    <location>
        <begin position="7"/>
        <end position="27"/>
    </location>
</feature>
<dbReference type="RefSeq" id="WP_317491530.1">
    <property type="nucleotide sequence ID" value="NZ_CP136051.1"/>
</dbReference>
<dbReference type="EMBL" id="CP136051">
    <property type="protein sequence ID" value="WOK08899.1"/>
    <property type="molecule type" value="Genomic_DNA"/>
</dbReference>
<feature type="transmembrane region" description="Helical" evidence="1">
    <location>
        <begin position="129"/>
        <end position="150"/>
    </location>
</feature>
<evidence type="ECO:0000313" key="2">
    <source>
        <dbReference type="EMBL" id="WOK08899.1"/>
    </source>
</evidence>
<name>A0ABZ0IV88_9BACT</name>
<feature type="transmembrane region" description="Helical" evidence="1">
    <location>
        <begin position="50"/>
        <end position="72"/>
    </location>
</feature>
<keyword evidence="1" id="KW-1133">Transmembrane helix</keyword>
<evidence type="ECO:0000313" key="3">
    <source>
        <dbReference type="Proteomes" id="UP001302349"/>
    </source>
</evidence>
<keyword evidence="3" id="KW-1185">Reference proteome</keyword>
<accession>A0ABZ0IV88</accession>
<dbReference type="Proteomes" id="UP001302349">
    <property type="component" value="Chromosome"/>
</dbReference>
<sequence>MKRIFSFIRIISLLFFLGGLLFVYAYLPENVSLYSDQLGTPIYFISKSQFFYYSFAFFLVVNLLLFVFGKVLDGVPVTEGRGLFSSEIFKNKTLIWLEVLISLINVFFVTGAAFIGVYNNRVNLDFNNFAYLVYLGTFLIFAWILSYGFVLRYRSYQPS</sequence>
<feature type="transmembrane region" description="Helical" evidence="1">
    <location>
        <begin position="93"/>
        <end position="117"/>
    </location>
</feature>
<protein>
    <recommendedName>
        <fullName evidence="4">DUF1648 domain-containing protein</fullName>
    </recommendedName>
</protein>